<evidence type="ECO:0000256" key="10">
    <source>
        <dbReference type="PROSITE-ProRule" id="PRU10141"/>
    </source>
</evidence>
<dbReference type="InterPro" id="IPR008271">
    <property type="entry name" value="Ser/Thr_kinase_AS"/>
</dbReference>
<feature type="region of interest" description="Disordered" evidence="11">
    <location>
        <begin position="240"/>
        <end position="289"/>
    </location>
</feature>
<feature type="region of interest" description="Disordered" evidence="11">
    <location>
        <begin position="1"/>
        <end position="207"/>
    </location>
</feature>
<evidence type="ECO:0000256" key="1">
    <source>
        <dbReference type="ARBA" id="ARBA00022527"/>
    </source>
</evidence>
<dbReference type="PROSITE" id="PS50011">
    <property type="entry name" value="PROTEIN_KINASE_DOM"/>
    <property type="match status" value="1"/>
</dbReference>
<evidence type="ECO:0000256" key="5">
    <source>
        <dbReference type="ARBA" id="ARBA00022777"/>
    </source>
</evidence>
<dbReference type="Gene3D" id="1.10.510.10">
    <property type="entry name" value="Transferase(Phosphotransferase) domain 1"/>
    <property type="match status" value="1"/>
</dbReference>
<feature type="compositionally biased region" description="Polar residues" evidence="11">
    <location>
        <begin position="14"/>
        <end position="36"/>
    </location>
</feature>
<dbReference type="GO" id="GO:0004674">
    <property type="term" value="F:protein serine/threonine kinase activity"/>
    <property type="evidence" value="ECO:0007669"/>
    <property type="project" value="UniProtKB-KW"/>
</dbReference>
<dbReference type="GO" id="GO:0004708">
    <property type="term" value="F:MAP kinase kinase activity"/>
    <property type="evidence" value="ECO:0007669"/>
    <property type="project" value="UniProtKB-EC"/>
</dbReference>
<sequence>MSSPPGASLPHALQQMSISADPAASSQTQSIPNLDNPNARLDLQSSSSYSSLSQLDNSNHNDSGSVSSSLSSSSSDDSTHNVPGDEHDSFSRSSSSSSSSPGRSSDHLKSRPVPPVRLGRRSSSKNRSSLAVNCNQPAENAGSTLPSPSPVGSPPASSMQYPGGLSSDIQEKVKAFHAARSRSFPDNTGNSATAPTSPIVGNRSSISIPCAPLPPKVPVSGPKGSAGADSNLARSLAAARIPARSATLPKPNKMRRAPPGKLDLSSNTTAPSSAGDESNSNGSMASRRGLKIPPSLRQFASETPFSTFSDILDAKSGSLNFKNKAILNADGVNFSSGSSFRINMSEIIKLAELGKGNYGVVYKALHRPSGVTMAVKEIRLSLEEATFNQIIMELDILHKATSPYIVDFYGAFFVEGSVFICMEYMDVGSMDKLYVGGITDEGVLSRIAYAVLQGLKTLKEEHNIIHRDVKPTNVLVNSSGQIKLCDFGVSGNLVASISKTNIGCQSYMAPERIRVGGGGNGVLTYTVQADIWSLGLTILEMAIGCYPYPPDSYTSIFAQLSAICDGEPPRLPSCFSSEAHDFVNRCLQKNPSVRPGYQELSTHPWILKYQNSDVDMHTWAKANLESRAAGNIER</sequence>
<keyword evidence="14" id="KW-1185">Reference proteome</keyword>
<evidence type="ECO:0000313" key="13">
    <source>
        <dbReference type="EMBL" id="WBW71139.1"/>
    </source>
</evidence>
<name>A0AAE9W893_9SCHI</name>
<evidence type="ECO:0000259" key="12">
    <source>
        <dbReference type="PROSITE" id="PS50011"/>
    </source>
</evidence>
<dbReference type="Gene3D" id="3.30.200.20">
    <property type="entry name" value="Phosphorylase Kinase, domain 1"/>
    <property type="match status" value="1"/>
</dbReference>
<evidence type="ECO:0000256" key="9">
    <source>
        <dbReference type="ARBA" id="ARBA00049014"/>
    </source>
</evidence>
<feature type="compositionally biased region" description="Low complexity" evidence="11">
    <location>
        <begin position="41"/>
        <end position="76"/>
    </location>
</feature>
<evidence type="ECO:0000256" key="3">
    <source>
        <dbReference type="ARBA" id="ARBA00022679"/>
    </source>
</evidence>
<dbReference type="KEGG" id="som:SOMG_01357"/>
<protein>
    <recommendedName>
        <fullName evidence="8">mitogen-activated protein kinase kinase</fullName>
        <ecNumber evidence="8">2.7.12.2</ecNumber>
    </recommendedName>
</protein>
<dbReference type="PANTHER" id="PTHR48013:SF25">
    <property type="entry name" value="MAP KINASE KINASE PBS2"/>
    <property type="match status" value="1"/>
</dbReference>
<dbReference type="InterPro" id="IPR000719">
    <property type="entry name" value="Prot_kinase_dom"/>
</dbReference>
<feature type="compositionally biased region" description="Basic and acidic residues" evidence="11">
    <location>
        <begin position="77"/>
        <end position="90"/>
    </location>
</feature>
<dbReference type="PANTHER" id="PTHR48013">
    <property type="entry name" value="DUAL SPECIFICITY MITOGEN-ACTIVATED PROTEIN KINASE KINASE 5-RELATED"/>
    <property type="match status" value="1"/>
</dbReference>
<dbReference type="EC" id="2.7.12.2" evidence="8"/>
<feature type="compositionally biased region" description="Polar residues" evidence="11">
    <location>
        <begin position="184"/>
        <end position="196"/>
    </location>
</feature>
<dbReference type="EMBL" id="CP115611">
    <property type="protein sequence ID" value="WBW71139.1"/>
    <property type="molecule type" value="Genomic_DNA"/>
</dbReference>
<dbReference type="InterPro" id="IPR017441">
    <property type="entry name" value="Protein_kinase_ATP_BS"/>
</dbReference>
<evidence type="ECO:0000256" key="4">
    <source>
        <dbReference type="ARBA" id="ARBA00022741"/>
    </source>
</evidence>
<dbReference type="GO" id="GO:0071474">
    <property type="term" value="P:cellular hyperosmotic response"/>
    <property type="evidence" value="ECO:0007669"/>
    <property type="project" value="TreeGrafter"/>
</dbReference>
<evidence type="ECO:0000256" key="8">
    <source>
        <dbReference type="ARBA" id="ARBA00038999"/>
    </source>
</evidence>
<keyword evidence="3" id="KW-0808">Transferase</keyword>
<evidence type="ECO:0000256" key="7">
    <source>
        <dbReference type="ARBA" id="ARBA00038035"/>
    </source>
</evidence>
<dbReference type="GeneID" id="80874839"/>
<organism evidence="13 14">
    <name type="scientific">Schizosaccharomyces osmophilus</name>
    <dbReference type="NCBI Taxonomy" id="2545709"/>
    <lineage>
        <taxon>Eukaryota</taxon>
        <taxon>Fungi</taxon>
        <taxon>Dikarya</taxon>
        <taxon>Ascomycota</taxon>
        <taxon>Taphrinomycotina</taxon>
        <taxon>Schizosaccharomycetes</taxon>
        <taxon>Schizosaccharomycetales</taxon>
        <taxon>Schizosaccharomycetaceae</taxon>
        <taxon>Schizosaccharomyces</taxon>
    </lineage>
</organism>
<dbReference type="PROSITE" id="PS00108">
    <property type="entry name" value="PROTEIN_KINASE_ST"/>
    <property type="match status" value="1"/>
</dbReference>
<keyword evidence="2" id="KW-0597">Phosphoprotein</keyword>
<dbReference type="GO" id="GO:0005737">
    <property type="term" value="C:cytoplasm"/>
    <property type="evidence" value="ECO:0007669"/>
    <property type="project" value="UniProtKB-ARBA"/>
</dbReference>
<comment type="similarity">
    <text evidence="7">Belongs to the protein kinase superfamily. STE Ser/Thr protein kinase family. MAP kinase kinase subfamily.</text>
</comment>
<evidence type="ECO:0000313" key="14">
    <source>
        <dbReference type="Proteomes" id="UP001212411"/>
    </source>
</evidence>
<dbReference type="FunFam" id="3.30.200.20:FF:000341">
    <property type="entry name" value="MAP kinase kinase PBS2"/>
    <property type="match status" value="1"/>
</dbReference>
<proteinExistence type="inferred from homology"/>
<evidence type="ECO:0000256" key="6">
    <source>
        <dbReference type="ARBA" id="ARBA00022840"/>
    </source>
</evidence>
<dbReference type="Pfam" id="PF00069">
    <property type="entry name" value="Pkinase"/>
    <property type="match status" value="1"/>
</dbReference>
<dbReference type="GO" id="GO:0038066">
    <property type="term" value="P:p38MAPK cascade"/>
    <property type="evidence" value="ECO:0007669"/>
    <property type="project" value="UniProtKB-ARBA"/>
</dbReference>
<dbReference type="SMART" id="SM00220">
    <property type="entry name" value="S_TKc"/>
    <property type="match status" value="1"/>
</dbReference>
<keyword evidence="5 13" id="KW-0418">Kinase</keyword>
<feature type="compositionally biased region" description="Polar residues" evidence="11">
    <location>
        <begin position="264"/>
        <end position="284"/>
    </location>
</feature>
<reference evidence="13 14" key="1">
    <citation type="journal article" date="2023" name="G3 (Bethesda)">
        <title>A high-quality reference genome for the fission yeast Schizosaccharomyces osmophilus.</title>
        <authorList>
            <person name="Jia G.S."/>
            <person name="Zhang W.C."/>
            <person name="Liang Y."/>
            <person name="Liu X.H."/>
            <person name="Rhind N."/>
            <person name="Pidoux A."/>
            <person name="Brysch-Herzberg M."/>
            <person name="Du L.L."/>
        </authorList>
    </citation>
    <scope>NUCLEOTIDE SEQUENCE [LARGE SCALE GENOMIC DNA]</scope>
    <source>
        <strain evidence="13 14">CBS 15793</strain>
    </source>
</reference>
<keyword evidence="6 10" id="KW-0067">ATP-binding</keyword>
<feature type="binding site" evidence="10">
    <location>
        <position position="376"/>
    </location>
    <ligand>
        <name>ATP</name>
        <dbReference type="ChEBI" id="CHEBI:30616"/>
    </ligand>
</feature>
<dbReference type="Proteomes" id="UP001212411">
    <property type="component" value="Chromosome 1"/>
</dbReference>
<dbReference type="GO" id="GO:0032991">
    <property type="term" value="C:protein-containing complex"/>
    <property type="evidence" value="ECO:0007669"/>
    <property type="project" value="UniProtKB-ARBA"/>
</dbReference>
<feature type="domain" description="Protein kinase" evidence="12">
    <location>
        <begin position="347"/>
        <end position="606"/>
    </location>
</feature>
<keyword evidence="1" id="KW-0723">Serine/threonine-protein kinase</keyword>
<accession>A0AAE9W893</accession>
<feature type="compositionally biased region" description="Polar residues" evidence="11">
    <location>
        <begin position="125"/>
        <end position="145"/>
    </location>
</feature>
<dbReference type="RefSeq" id="XP_056035382.1">
    <property type="nucleotide sequence ID" value="XM_056180150.1"/>
</dbReference>
<dbReference type="PROSITE" id="PS00107">
    <property type="entry name" value="PROTEIN_KINASE_ATP"/>
    <property type="match status" value="1"/>
</dbReference>
<keyword evidence="4 10" id="KW-0547">Nucleotide-binding</keyword>
<dbReference type="CDD" id="cd06622">
    <property type="entry name" value="PKc_PBS2_like"/>
    <property type="match status" value="1"/>
</dbReference>
<dbReference type="SUPFAM" id="SSF56112">
    <property type="entry name" value="Protein kinase-like (PK-like)"/>
    <property type="match status" value="1"/>
</dbReference>
<feature type="compositionally biased region" description="Low complexity" evidence="11">
    <location>
        <begin position="91"/>
        <end position="103"/>
    </location>
</feature>
<dbReference type="AlphaFoldDB" id="A0AAE9W893"/>
<evidence type="ECO:0000256" key="2">
    <source>
        <dbReference type="ARBA" id="ARBA00022553"/>
    </source>
</evidence>
<comment type="catalytic activity">
    <reaction evidence="9">
        <text>L-seryl-[protein] + ATP = O-phospho-L-seryl-[protein] + ADP + H(+)</text>
        <dbReference type="Rhea" id="RHEA:17989"/>
        <dbReference type="Rhea" id="RHEA-COMP:9863"/>
        <dbReference type="Rhea" id="RHEA-COMP:11604"/>
        <dbReference type="ChEBI" id="CHEBI:15378"/>
        <dbReference type="ChEBI" id="CHEBI:29999"/>
        <dbReference type="ChEBI" id="CHEBI:30616"/>
        <dbReference type="ChEBI" id="CHEBI:83421"/>
        <dbReference type="ChEBI" id="CHEBI:456216"/>
        <dbReference type="EC" id="2.7.12.2"/>
    </reaction>
</comment>
<dbReference type="InterPro" id="IPR011009">
    <property type="entry name" value="Kinase-like_dom_sf"/>
</dbReference>
<dbReference type="GO" id="GO:0005524">
    <property type="term" value="F:ATP binding"/>
    <property type="evidence" value="ECO:0007669"/>
    <property type="project" value="UniProtKB-UniRule"/>
</dbReference>
<evidence type="ECO:0000256" key="11">
    <source>
        <dbReference type="SAM" id="MobiDB-lite"/>
    </source>
</evidence>
<gene>
    <name evidence="13" type="primary">wis1</name>
    <name evidence="13" type="ORF">SOMG_01357</name>
</gene>